<evidence type="ECO:0000313" key="15">
    <source>
        <dbReference type="EMBL" id="EJT43233.1"/>
    </source>
</evidence>
<dbReference type="STRING" id="226230.J5PNN2"/>
<evidence type="ECO:0000256" key="5">
    <source>
        <dbReference type="ARBA" id="ARBA00022516"/>
    </source>
</evidence>
<keyword evidence="12 14" id="KW-0456">Lyase</keyword>
<evidence type="ECO:0000256" key="2">
    <source>
        <dbReference type="ARBA" id="ARBA00005194"/>
    </source>
</evidence>
<comment type="caution">
    <text evidence="15">The sequence shown here is derived from an EMBL/GenBank/DDBJ whole genome shotgun (WGS) entry which is preliminary data.</text>
</comment>
<feature type="transmembrane region" description="Helical" evidence="14">
    <location>
        <begin position="145"/>
        <end position="167"/>
    </location>
</feature>
<evidence type="ECO:0000256" key="7">
    <source>
        <dbReference type="ARBA" id="ARBA00022832"/>
    </source>
</evidence>
<evidence type="ECO:0000256" key="12">
    <source>
        <dbReference type="ARBA" id="ARBA00023239"/>
    </source>
</evidence>
<evidence type="ECO:0000256" key="9">
    <source>
        <dbReference type="ARBA" id="ARBA00023098"/>
    </source>
</evidence>
<dbReference type="GO" id="GO:0042761">
    <property type="term" value="P:very long-chain fatty acid biosynthetic process"/>
    <property type="evidence" value="ECO:0007669"/>
    <property type="project" value="TreeGrafter"/>
</dbReference>
<comment type="subcellular location">
    <subcellularLocation>
        <location evidence="14">Endoplasmic reticulum membrane</location>
        <topology evidence="14">Multi-pass membrane protein</topology>
    </subcellularLocation>
    <subcellularLocation>
        <location evidence="1">Membrane</location>
        <topology evidence="1">Multi-pass membrane protein</topology>
    </subcellularLocation>
</comment>
<keyword evidence="5 14" id="KW-0444">Lipid biosynthesis</keyword>
<comment type="catalytic activity">
    <reaction evidence="13 14">
        <text>a very-long-chain (3R)-3-hydroxyacyl-CoA = a very-long-chain (2E)-enoyl-CoA + H2O</text>
        <dbReference type="Rhea" id="RHEA:45812"/>
        <dbReference type="ChEBI" id="CHEBI:15377"/>
        <dbReference type="ChEBI" id="CHEBI:83728"/>
        <dbReference type="ChEBI" id="CHEBI:85440"/>
        <dbReference type="EC" id="4.2.1.134"/>
    </reaction>
</comment>
<feature type="transmembrane region" description="Helical" evidence="14">
    <location>
        <begin position="220"/>
        <end position="241"/>
    </location>
</feature>
<keyword evidence="16" id="KW-1185">Reference proteome</keyword>
<dbReference type="HOGENOM" id="CLU_034302_6_1_1"/>
<comment type="similarity">
    <text evidence="3 14">Belongs to the very long-chain fatty acids dehydratase HACD family.</text>
</comment>
<evidence type="ECO:0000256" key="11">
    <source>
        <dbReference type="ARBA" id="ARBA00023160"/>
    </source>
</evidence>
<evidence type="ECO:0000256" key="13">
    <source>
        <dbReference type="ARBA" id="ARBA00036671"/>
    </source>
</evidence>
<comment type="function">
    <text evidence="14">Catalyzes the third of the four reactions of the long-chain fatty acids elongation cycle. This endoplasmic reticulum-bound enzymatic process, allows the addition of two carbons to the chain of long- and very long-chain fatty acids/VLCFAs per cycle. This enzyme catalyzes the dehydration of the 3-hydroxyacyl-CoA intermediate into trans-2,3-enoyl-CoA, within each cycle of fatty acid elongation. Thereby, it participates to the production of VLCFAs of different chain lengths that are involved in multiple biological processes as precursors of membrane lipids and lipid mediators.</text>
</comment>
<keyword evidence="10 14" id="KW-0472">Membrane</keyword>
<keyword evidence="9 14" id="KW-0443">Lipid metabolism</keyword>
<keyword evidence="6 14" id="KW-0812">Transmembrane</keyword>
<dbReference type="PANTHER" id="PTHR11035:SF3">
    <property type="entry name" value="VERY-LONG-CHAIN (3R)-3-HYDROXYACYL-COA DEHYDRATASE"/>
    <property type="match status" value="1"/>
</dbReference>
<evidence type="ECO:0000313" key="16">
    <source>
        <dbReference type="Proteomes" id="UP000002753"/>
    </source>
</evidence>
<dbReference type="GO" id="GO:0005789">
    <property type="term" value="C:endoplasmic reticulum membrane"/>
    <property type="evidence" value="ECO:0007669"/>
    <property type="project" value="UniProtKB-SubCell"/>
</dbReference>
<reference evidence="16" key="2">
    <citation type="journal article" date="2011" name="G3 (Bethesda)">
        <title>The awesome power of yeast evolutionary genetics: New genome sequences and strain resources for the Saccharomyces sensu stricto genus.</title>
        <authorList>
            <person name="Scannell D.R."/>
            <person name="Zill O.A."/>
            <person name="Rokas A."/>
            <person name="Payen C."/>
            <person name="Dunham M.J."/>
            <person name="Eisen M.B."/>
            <person name="Rine J."/>
            <person name="Johnston M."/>
            <person name="Hittinger C.T."/>
        </authorList>
    </citation>
    <scope>GENOME REANNOTATION</scope>
    <source>
        <strain evidence="16">ATCC MYA-4449 / AS 2.2408 / CBS 8840 / NBRC 1802 / NCYC 2889</strain>
    </source>
</reference>
<reference evidence="15 16" key="1">
    <citation type="journal article" date="2003" name="Science">
        <title>Finding functional features in Saccharomyces genomes by phylogenetic footprinting.</title>
        <authorList>
            <person name="Cliften P.F."/>
            <person name="Sudarsanam P."/>
            <person name="Desikan A."/>
            <person name="Fulton L."/>
            <person name="Fulton B."/>
            <person name="Majors J."/>
            <person name="Waterston R."/>
            <person name="Cohen B.A."/>
            <person name="Johnston M."/>
        </authorList>
    </citation>
    <scope>NUCLEOTIDE SEQUENCE [LARGE SCALE GENOMIC DNA]</scope>
    <source>
        <strain evidence="16">ATCC MYA-4449 / AS 2.2408 / CBS 8840 / NBRC 1802 / NCYC 2889</strain>
    </source>
</reference>
<keyword evidence="14" id="KW-0256">Endoplasmic reticulum</keyword>
<keyword evidence="8 14" id="KW-1133">Transmembrane helix</keyword>
<proteinExistence type="inferred from homology"/>
<evidence type="ECO:0000256" key="8">
    <source>
        <dbReference type="ARBA" id="ARBA00022989"/>
    </source>
</evidence>
<feature type="transmembrane region" description="Helical" evidence="14">
    <location>
        <begin position="56"/>
        <end position="76"/>
    </location>
</feature>
<evidence type="ECO:0000256" key="14">
    <source>
        <dbReference type="RuleBase" id="RU363109"/>
    </source>
</evidence>
<gene>
    <name evidence="15" type="primary">YJL097W</name>
    <name evidence="15" type="ORF">SKUD_173904</name>
</gene>
<dbReference type="GO" id="GO:0030497">
    <property type="term" value="P:fatty acid elongation"/>
    <property type="evidence" value="ECO:0007669"/>
    <property type="project" value="TreeGrafter"/>
</dbReference>
<dbReference type="PANTHER" id="PTHR11035">
    <property type="entry name" value="VERY-LONG-CHAIN (3R)-3-HYDROXYACYL-COA DEHYDRATASE"/>
    <property type="match status" value="1"/>
</dbReference>
<dbReference type="EMBL" id="AACI03000940">
    <property type="protein sequence ID" value="EJT43233.1"/>
    <property type="molecule type" value="Genomic_DNA"/>
</dbReference>
<dbReference type="AlphaFoldDB" id="J5PNN2"/>
<sequence>MKFSENFVEFIQSKEDDFAKSNRLRTDFDKNRRNKTPRKRSKMAKKLSSPLSFLPLYNLFSAVGWSYLLYLVIFLYPKIGQPSFFYHTKNIATLIQCGATIEIVNSLLGIVRSPLLTTVAQVSSRLLVVLGIFQLLPNTSGVQSIVYITLLLAWSITEIVRYLYYFFTLVFENGAPKILILLRYNLFWVLYPTGVASELRIIYCALNVAEAQYSLLYKKILVAAMLAYIPGFPMLFLHMVTQRRKVMKSLKSAFGKKLI</sequence>
<dbReference type="UniPathway" id="UPA00094"/>
<keyword evidence="7 14" id="KW-0276">Fatty acid metabolism</keyword>
<evidence type="ECO:0000256" key="6">
    <source>
        <dbReference type="ARBA" id="ARBA00022692"/>
    </source>
</evidence>
<organism evidence="15 16">
    <name type="scientific">Saccharomyces kudriavzevii (strain ATCC MYA-4449 / AS 2.2408 / CBS 8840 / NBRC 1802 / NCYC 2889)</name>
    <name type="common">Yeast</name>
    <dbReference type="NCBI Taxonomy" id="226230"/>
    <lineage>
        <taxon>Eukaryota</taxon>
        <taxon>Fungi</taxon>
        <taxon>Dikarya</taxon>
        <taxon>Ascomycota</taxon>
        <taxon>Saccharomycotina</taxon>
        <taxon>Saccharomycetes</taxon>
        <taxon>Saccharomycetales</taxon>
        <taxon>Saccharomycetaceae</taxon>
        <taxon>Saccharomyces</taxon>
    </lineage>
</organism>
<dbReference type="EC" id="4.2.1.134" evidence="4 14"/>
<feature type="transmembrane region" description="Helical" evidence="14">
    <location>
        <begin position="188"/>
        <end position="208"/>
    </location>
</feature>
<comment type="pathway">
    <text evidence="2 14">Lipid metabolism; fatty acid biosynthesis.</text>
</comment>
<evidence type="ECO:0000256" key="3">
    <source>
        <dbReference type="ARBA" id="ARBA00007811"/>
    </source>
</evidence>
<dbReference type="GO" id="GO:0030148">
    <property type="term" value="P:sphingolipid biosynthetic process"/>
    <property type="evidence" value="ECO:0007669"/>
    <property type="project" value="TreeGrafter"/>
</dbReference>
<evidence type="ECO:0000256" key="10">
    <source>
        <dbReference type="ARBA" id="ARBA00023136"/>
    </source>
</evidence>
<evidence type="ECO:0000256" key="1">
    <source>
        <dbReference type="ARBA" id="ARBA00004141"/>
    </source>
</evidence>
<name>J5PNN2_SACK1</name>
<comment type="caution">
    <text evidence="14">Lacks conserved residue(s) required for the propagation of feature annotation.</text>
</comment>
<dbReference type="Pfam" id="PF04387">
    <property type="entry name" value="PTPLA"/>
    <property type="match status" value="1"/>
</dbReference>
<dbReference type="GO" id="GO:0102158">
    <property type="term" value="F:very-long-chain (3R)-3-hydroxyacyl-CoA dehydratase activity"/>
    <property type="evidence" value="ECO:0007669"/>
    <property type="project" value="UniProtKB-EC"/>
</dbReference>
<evidence type="ECO:0000256" key="4">
    <source>
        <dbReference type="ARBA" id="ARBA00013122"/>
    </source>
</evidence>
<dbReference type="InterPro" id="IPR007482">
    <property type="entry name" value="Tyr_Pase-like_PTPLA"/>
</dbReference>
<protein>
    <recommendedName>
        <fullName evidence="4 14">Very-long-chain (3R)-3-hydroxyacyl-CoA dehydratase</fullName>
        <ecNumber evidence="4 14">4.2.1.134</ecNumber>
    </recommendedName>
</protein>
<keyword evidence="11 14" id="KW-0275">Fatty acid biosynthesis</keyword>
<accession>J5PNN2</accession>
<dbReference type="Proteomes" id="UP000002753">
    <property type="component" value="Unassembled WGS sequence"/>
</dbReference>